<dbReference type="EMBL" id="CP053069">
    <property type="protein sequence ID" value="QJR12191.1"/>
    <property type="molecule type" value="Genomic_DNA"/>
</dbReference>
<evidence type="ECO:0000259" key="3">
    <source>
        <dbReference type="Pfam" id="PF13511"/>
    </source>
</evidence>
<keyword evidence="1" id="KW-0732">Signal</keyword>
<dbReference type="Pfam" id="PF00462">
    <property type="entry name" value="Glutaredoxin"/>
    <property type="match status" value="1"/>
</dbReference>
<evidence type="ECO:0000313" key="5">
    <source>
        <dbReference type="Proteomes" id="UP000501534"/>
    </source>
</evidence>
<feature type="domain" description="DUF4124" evidence="3">
    <location>
        <begin position="20"/>
        <end position="65"/>
    </location>
</feature>
<feature type="signal peptide" evidence="1">
    <location>
        <begin position="1"/>
        <end position="31"/>
    </location>
</feature>
<feature type="domain" description="Glutaredoxin" evidence="2">
    <location>
        <begin position="96"/>
        <end position="147"/>
    </location>
</feature>
<reference evidence="4 5" key="1">
    <citation type="submission" date="2020-04" db="EMBL/GenBank/DDBJ databases">
        <title>Usitatibacter rugosus gen. nov., sp. nov. and Usitatibacter palustris sp. nov., novel members of Usitatibacteraceae fam. nov. within the order Nitrosomonadales isolated from soil.</title>
        <authorList>
            <person name="Huber K.J."/>
            <person name="Neumann-Schaal M."/>
            <person name="Geppert A."/>
            <person name="Luckner M."/>
            <person name="Wanner G."/>
            <person name="Overmann J."/>
        </authorList>
    </citation>
    <scope>NUCLEOTIDE SEQUENCE [LARGE SCALE GENOMIC DNA]</scope>
    <source>
        <strain evidence="4 5">0125_3</strain>
    </source>
</reference>
<dbReference type="KEGG" id="uru:DSM104443_03276"/>
<dbReference type="CDD" id="cd02976">
    <property type="entry name" value="NrdH"/>
    <property type="match status" value="1"/>
</dbReference>
<dbReference type="Pfam" id="PF13511">
    <property type="entry name" value="DUF4124"/>
    <property type="match status" value="1"/>
</dbReference>
<organism evidence="4 5">
    <name type="scientific">Usitatibacter rugosus</name>
    <dbReference type="NCBI Taxonomy" id="2732067"/>
    <lineage>
        <taxon>Bacteria</taxon>
        <taxon>Pseudomonadati</taxon>
        <taxon>Pseudomonadota</taxon>
        <taxon>Betaproteobacteria</taxon>
        <taxon>Nitrosomonadales</taxon>
        <taxon>Usitatibacteraceae</taxon>
        <taxon>Usitatibacter</taxon>
    </lineage>
</organism>
<evidence type="ECO:0000259" key="2">
    <source>
        <dbReference type="Pfam" id="PF00462"/>
    </source>
</evidence>
<keyword evidence="5" id="KW-1185">Reference proteome</keyword>
<accession>A0A6M4GY32</accession>
<dbReference type="AlphaFoldDB" id="A0A6M4GY32"/>
<dbReference type="InterPro" id="IPR002109">
    <property type="entry name" value="Glutaredoxin"/>
</dbReference>
<dbReference type="InterPro" id="IPR036249">
    <property type="entry name" value="Thioredoxin-like_sf"/>
</dbReference>
<proteinExistence type="predicted"/>
<name>A0A6M4GY32_9PROT</name>
<evidence type="ECO:0000256" key="1">
    <source>
        <dbReference type="SAM" id="SignalP"/>
    </source>
</evidence>
<feature type="chain" id="PRO_5026832955" evidence="1">
    <location>
        <begin position="32"/>
        <end position="168"/>
    </location>
</feature>
<dbReference type="PROSITE" id="PS51354">
    <property type="entry name" value="GLUTAREDOXIN_2"/>
    <property type="match status" value="1"/>
</dbReference>
<protein>
    <submittedName>
        <fullName evidence="4">Uncharacterized protein</fullName>
    </submittedName>
</protein>
<gene>
    <name evidence="4" type="ORF">DSM104443_03276</name>
</gene>
<dbReference type="Proteomes" id="UP000501534">
    <property type="component" value="Chromosome"/>
</dbReference>
<dbReference type="SUPFAM" id="SSF52833">
    <property type="entry name" value="Thioredoxin-like"/>
    <property type="match status" value="1"/>
</dbReference>
<dbReference type="InterPro" id="IPR025392">
    <property type="entry name" value="DUF4124"/>
</dbReference>
<sequence>MTPNSSMPTTRPWSSATLLAALVLAATPAFPQVFKWTDAQGRTHYGDKAPDDAKKQEIKVQASSYDGPPQIQDWAAILRRAPKGESLQPRSSGGLTMFSATWCAPCKLAKAHMAQKGIQYRDVDIEASEKNAAEFESFGGGGVPYFIAGDKSMRGFGPEALDRLIKGR</sequence>
<dbReference type="Gene3D" id="3.40.30.10">
    <property type="entry name" value="Glutaredoxin"/>
    <property type="match status" value="1"/>
</dbReference>
<evidence type="ECO:0000313" key="4">
    <source>
        <dbReference type="EMBL" id="QJR12191.1"/>
    </source>
</evidence>